<reference evidence="1" key="1">
    <citation type="submission" date="2014-09" db="EMBL/GenBank/DDBJ databases">
        <authorList>
            <person name="Magalhaes I.L.F."/>
            <person name="Oliveira U."/>
            <person name="Santos F.R."/>
            <person name="Vidigal T.H.D.A."/>
            <person name="Brescovit A.D."/>
            <person name="Santos A.J."/>
        </authorList>
    </citation>
    <scope>NUCLEOTIDE SEQUENCE</scope>
    <source>
        <tissue evidence="1">Shoot tissue taken approximately 20 cm above the soil surface</tissue>
    </source>
</reference>
<name>A0A0A9BDL0_ARUDO</name>
<accession>A0A0A9BDL0</accession>
<organism evidence="1">
    <name type="scientific">Arundo donax</name>
    <name type="common">Giant reed</name>
    <name type="synonym">Donax arundinaceus</name>
    <dbReference type="NCBI Taxonomy" id="35708"/>
    <lineage>
        <taxon>Eukaryota</taxon>
        <taxon>Viridiplantae</taxon>
        <taxon>Streptophyta</taxon>
        <taxon>Embryophyta</taxon>
        <taxon>Tracheophyta</taxon>
        <taxon>Spermatophyta</taxon>
        <taxon>Magnoliopsida</taxon>
        <taxon>Liliopsida</taxon>
        <taxon>Poales</taxon>
        <taxon>Poaceae</taxon>
        <taxon>PACMAD clade</taxon>
        <taxon>Arundinoideae</taxon>
        <taxon>Arundineae</taxon>
        <taxon>Arundo</taxon>
    </lineage>
</organism>
<evidence type="ECO:0000313" key="1">
    <source>
        <dbReference type="EMBL" id="JAD59325.1"/>
    </source>
</evidence>
<dbReference type="AlphaFoldDB" id="A0A0A9BDL0"/>
<protein>
    <submittedName>
        <fullName evidence="1">Uncharacterized protein</fullName>
    </submittedName>
</protein>
<reference evidence="1" key="2">
    <citation type="journal article" date="2015" name="Data Brief">
        <title>Shoot transcriptome of the giant reed, Arundo donax.</title>
        <authorList>
            <person name="Barrero R.A."/>
            <person name="Guerrero F.D."/>
            <person name="Moolhuijzen P."/>
            <person name="Goolsby J.A."/>
            <person name="Tidwell J."/>
            <person name="Bellgard S.E."/>
            <person name="Bellgard M.I."/>
        </authorList>
    </citation>
    <scope>NUCLEOTIDE SEQUENCE</scope>
    <source>
        <tissue evidence="1">Shoot tissue taken approximately 20 cm above the soil surface</tissue>
    </source>
</reference>
<dbReference type="EMBL" id="GBRH01238570">
    <property type="protein sequence ID" value="JAD59325.1"/>
    <property type="molecule type" value="Transcribed_RNA"/>
</dbReference>
<proteinExistence type="predicted"/>
<sequence>MKCKQLSNTKPINKRPLMSCKDLHDRCLQRLICPLYPCSCRLLLQ</sequence>